<reference evidence="2 3" key="1">
    <citation type="journal article" date="2014" name="BMC Genomics">
        <title>Adaptive genomic structural variation in the grape powdery mildew pathogen, Erysiphe necator.</title>
        <authorList>
            <person name="Jones L."/>
            <person name="Riaz S."/>
            <person name="Morales-Cruz A."/>
            <person name="Amrine K.C."/>
            <person name="McGuire B."/>
            <person name="Gubler W.D."/>
            <person name="Walker M.A."/>
            <person name="Cantu D."/>
        </authorList>
    </citation>
    <scope>NUCLEOTIDE SEQUENCE [LARGE SCALE GENOMIC DNA]</scope>
    <source>
        <strain evidence="3">c</strain>
    </source>
</reference>
<name>A0A0B1PCD3_UNCNE</name>
<dbReference type="EMBL" id="JNVN01000207">
    <property type="protein sequence ID" value="KHJ35918.1"/>
    <property type="molecule type" value="Genomic_DNA"/>
</dbReference>
<dbReference type="HOGENOM" id="CLU_075332_2_0_1"/>
<feature type="compositionally biased region" description="Basic and acidic residues" evidence="1">
    <location>
        <begin position="76"/>
        <end position="100"/>
    </location>
</feature>
<keyword evidence="3" id="KW-1185">Reference proteome</keyword>
<dbReference type="Proteomes" id="UP000030854">
    <property type="component" value="Unassembled WGS sequence"/>
</dbReference>
<gene>
    <name evidence="2" type="ORF">EV44_g1975</name>
</gene>
<feature type="compositionally biased region" description="Acidic residues" evidence="1">
    <location>
        <begin position="101"/>
        <end position="112"/>
    </location>
</feature>
<proteinExistence type="predicted"/>
<feature type="region of interest" description="Disordered" evidence="1">
    <location>
        <begin position="76"/>
        <end position="170"/>
    </location>
</feature>
<protein>
    <submittedName>
        <fullName evidence="2">Uncharacterized protein</fullName>
    </submittedName>
</protein>
<evidence type="ECO:0000256" key="1">
    <source>
        <dbReference type="SAM" id="MobiDB-lite"/>
    </source>
</evidence>
<dbReference type="STRING" id="52586.A0A0B1PCD3"/>
<comment type="caution">
    <text evidence="2">The sequence shown here is derived from an EMBL/GenBank/DDBJ whole genome shotgun (WGS) entry which is preliminary data.</text>
</comment>
<feature type="compositionally biased region" description="Polar residues" evidence="1">
    <location>
        <begin position="130"/>
        <end position="140"/>
    </location>
</feature>
<sequence>MATLRMAFMRSSIRIREPFRTRSLMFCHPSTRRGYTSGRSKKSKFLEEALWAAGSIAITIPSCWYLLSGREVHVNHHDDGHNSQENSNDHLEEKNSKEIDENSDENSDELVEEKEGVSNESEEEQYLPHNDSQNDTSNKCISCEGVDGDTDGKASSLESVDDQCKKQDGL</sequence>
<evidence type="ECO:0000313" key="2">
    <source>
        <dbReference type="EMBL" id="KHJ35918.1"/>
    </source>
</evidence>
<accession>A0A0B1PCD3</accession>
<evidence type="ECO:0000313" key="3">
    <source>
        <dbReference type="Proteomes" id="UP000030854"/>
    </source>
</evidence>
<organism evidence="2 3">
    <name type="scientific">Uncinula necator</name>
    <name type="common">Grape powdery mildew</name>
    <dbReference type="NCBI Taxonomy" id="52586"/>
    <lineage>
        <taxon>Eukaryota</taxon>
        <taxon>Fungi</taxon>
        <taxon>Dikarya</taxon>
        <taxon>Ascomycota</taxon>
        <taxon>Pezizomycotina</taxon>
        <taxon>Leotiomycetes</taxon>
        <taxon>Erysiphales</taxon>
        <taxon>Erysiphaceae</taxon>
        <taxon>Erysiphe</taxon>
    </lineage>
</organism>
<dbReference type="AlphaFoldDB" id="A0A0B1PCD3"/>